<protein>
    <submittedName>
        <fullName evidence="2">Glutaredoxin 2</fullName>
    </submittedName>
</protein>
<reference evidence="3" key="1">
    <citation type="submission" date="2017-05" db="EMBL/GenBank/DDBJ databases">
        <authorList>
            <person name="Rodrigo-Torres L."/>
            <person name="Arahal R. D."/>
            <person name="Lucena T."/>
        </authorList>
    </citation>
    <scope>NUCLEOTIDE SEQUENCE [LARGE SCALE GENOMIC DNA]</scope>
    <source>
        <strain evidence="3">CECT 8868</strain>
    </source>
</reference>
<dbReference type="Gene3D" id="3.40.30.10">
    <property type="entry name" value="Glutaredoxin"/>
    <property type="match status" value="1"/>
</dbReference>
<evidence type="ECO:0000313" key="3">
    <source>
        <dbReference type="Proteomes" id="UP000203464"/>
    </source>
</evidence>
<dbReference type="RefSeq" id="WP_093996935.1">
    <property type="nucleotide sequence ID" value="NZ_FXYD01000004.1"/>
</dbReference>
<proteinExistence type="predicted"/>
<dbReference type="SUPFAM" id="SSF52833">
    <property type="entry name" value="Thioredoxin-like"/>
    <property type="match status" value="1"/>
</dbReference>
<dbReference type="Gene3D" id="1.20.1050.10">
    <property type="match status" value="1"/>
</dbReference>
<dbReference type="Pfam" id="PF13410">
    <property type="entry name" value="GST_C_2"/>
    <property type="match status" value="1"/>
</dbReference>
<organism evidence="2 3">
    <name type="scientific">Octadecabacter ascidiaceicola</name>
    <dbReference type="NCBI Taxonomy" id="1655543"/>
    <lineage>
        <taxon>Bacteria</taxon>
        <taxon>Pseudomonadati</taxon>
        <taxon>Pseudomonadota</taxon>
        <taxon>Alphaproteobacteria</taxon>
        <taxon>Rhodobacterales</taxon>
        <taxon>Roseobacteraceae</taxon>
        <taxon>Octadecabacter</taxon>
    </lineage>
</organism>
<accession>A0A238KHS3</accession>
<dbReference type="Proteomes" id="UP000203464">
    <property type="component" value="Unassembled WGS sequence"/>
</dbReference>
<dbReference type="SFLD" id="SFLDS00019">
    <property type="entry name" value="Glutathione_Transferase_(cytos"/>
    <property type="match status" value="1"/>
</dbReference>
<dbReference type="InterPro" id="IPR004045">
    <property type="entry name" value="Glutathione_S-Trfase_N"/>
</dbReference>
<dbReference type="SUPFAM" id="SSF47616">
    <property type="entry name" value="GST C-terminal domain-like"/>
    <property type="match status" value="1"/>
</dbReference>
<dbReference type="CDD" id="cd03196">
    <property type="entry name" value="GST_C_5"/>
    <property type="match status" value="1"/>
</dbReference>
<dbReference type="PANTHER" id="PTHR43968:SF6">
    <property type="entry name" value="GLUTATHIONE S-TRANSFERASE OMEGA"/>
    <property type="match status" value="1"/>
</dbReference>
<evidence type="ECO:0000313" key="2">
    <source>
        <dbReference type="EMBL" id="SMX41636.1"/>
    </source>
</evidence>
<dbReference type="OrthoDB" id="9813092at2"/>
<gene>
    <name evidence="2" type="ORF">OCA8868_02554</name>
</gene>
<dbReference type="InterPro" id="IPR050983">
    <property type="entry name" value="GST_Omega/HSP26"/>
</dbReference>
<name>A0A238KHS3_9RHOB</name>
<dbReference type="InterPro" id="IPR040079">
    <property type="entry name" value="Glutathione_S-Trfase"/>
</dbReference>
<dbReference type="Pfam" id="PF13417">
    <property type="entry name" value="GST_N_3"/>
    <property type="match status" value="1"/>
</dbReference>
<dbReference type="InterPro" id="IPR036249">
    <property type="entry name" value="Thioredoxin-like_sf"/>
</dbReference>
<dbReference type="AlphaFoldDB" id="A0A238KHS3"/>
<feature type="domain" description="GST N-terminal" evidence="1">
    <location>
        <begin position="2"/>
        <end position="79"/>
    </location>
</feature>
<sequence>MTYPILYSFRRCPYAMRARLAIASSGLTVELREILLRDKAPQFLEASPKGTVPVLVADTIVEESYDVMRWALEQSDPENLLPPMTEQAYTLIEESDGPFKTALDHTKYAVRHPELDPAESRATAATFIAKLDSQLNGKLWLFGDDPSLADLAILPFVRQFAHTDIDWWNAQPFTHAQTWLAAFKASERFTSIMTKYTPWKTGDDVVLFP</sequence>
<dbReference type="PANTHER" id="PTHR43968">
    <property type="match status" value="1"/>
</dbReference>
<dbReference type="PROSITE" id="PS50404">
    <property type="entry name" value="GST_NTER"/>
    <property type="match status" value="1"/>
</dbReference>
<keyword evidence="3" id="KW-1185">Reference proteome</keyword>
<evidence type="ECO:0000259" key="1">
    <source>
        <dbReference type="PROSITE" id="PS50404"/>
    </source>
</evidence>
<dbReference type="InterPro" id="IPR036282">
    <property type="entry name" value="Glutathione-S-Trfase_C_sf"/>
</dbReference>
<dbReference type="EMBL" id="FXYD01000004">
    <property type="protein sequence ID" value="SMX41636.1"/>
    <property type="molecule type" value="Genomic_DNA"/>
</dbReference>
<dbReference type="GO" id="GO:0005737">
    <property type="term" value="C:cytoplasm"/>
    <property type="evidence" value="ECO:0007669"/>
    <property type="project" value="TreeGrafter"/>
</dbReference>